<reference evidence="1" key="1">
    <citation type="journal article" date="2020" name="Nature">
        <title>Giant virus diversity and host interactions through global metagenomics.</title>
        <authorList>
            <person name="Schulz F."/>
            <person name="Roux S."/>
            <person name="Paez-Espino D."/>
            <person name="Jungbluth S."/>
            <person name="Walsh D.A."/>
            <person name="Denef V.J."/>
            <person name="McMahon K.D."/>
            <person name="Konstantinidis K.T."/>
            <person name="Eloe-Fadrosh E.A."/>
            <person name="Kyrpides N.C."/>
            <person name="Woyke T."/>
        </authorList>
    </citation>
    <scope>NUCLEOTIDE SEQUENCE</scope>
    <source>
        <strain evidence="1">GVMAG-M-3300021137-6</strain>
    </source>
</reference>
<proteinExistence type="predicted"/>
<organism evidence="1">
    <name type="scientific">viral metagenome</name>
    <dbReference type="NCBI Taxonomy" id="1070528"/>
    <lineage>
        <taxon>unclassified sequences</taxon>
        <taxon>metagenomes</taxon>
        <taxon>organismal metagenomes</taxon>
    </lineage>
</organism>
<evidence type="ECO:0000313" key="1">
    <source>
        <dbReference type="EMBL" id="QHT03898.1"/>
    </source>
</evidence>
<sequence>MDNPRTKKIVNEFSSNHVYHIPRGSQYFRSTCPFCEIIVREQTDIYPDLLQDLFRPIVERSWMYWDQSALRIGDRVDSEMFLNELVYHALARWVQPKYRDIPKLEEQEIVNHPYVLQKTRPTI</sequence>
<dbReference type="AlphaFoldDB" id="A0A6C0CH37"/>
<accession>A0A6C0CH37</accession>
<protein>
    <submittedName>
        <fullName evidence="1">Uncharacterized protein</fullName>
    </submittedName>
</protein>
<name>A0A6C0CH37_9ZZZZ</name>
<dbReference type="EMBL" id="MN739420">
    <property type="protein sequence ID" value="QHT03898.1"/>
    <property type="molecule type" value="Genomic_DNA"/>
</dbReference>